<keyword evidence="1" id="KW-0812">Transmembrane</keyword>
<evidence type="ECO:0000313" key="2">
    <source>
        <dbReference type="EMBL" id="QTD47038.1"/>
    </source>
</evidence>
<evidence type="ECO:0008006" key="4">
    <source>
        <dbReference type="Google" id="ProtNLM"/>
    </source>
</evidence>
<organism evidence="2 3">
    <name type="scientific">Ottowia testudinis</name>
    <dbReference type="NCBI Taxonomy" id="2816950"/>
    <lineage>
        <taxon>Bacteria</taxon>
        <taxon>Pseudomonadati</taxon>
        <taxon>Pseudomonadota</taxon>
        <taxon>Betaproteobacteria</taxon>
        <taxon>Burkholderiales</taxon>
        <taxon>Comamonadaceae</taxon>
        <taxon>Ottowia</taxon>
    </lineage>
</organism>
<reference evidence="2" key="1">
    <citation type="submission" date="2021-03" db="EMBL/GenBank/DDBJ databases">
        <title>Ottowia sp. 27C isolated from the cloaca of a Giant Asian pond turtle (Heosemys grandis).</title>
        <authorList>
            <person name="Spergser J."/>
            <person name="Busse H.-J."/>
        </authorList>
    </citation>
    <scope>NUCLEOTIDE SEQUENCE</scope>
    <source>
        <strain evidence="2">27C</strain>
    </source>
</reference>
<keyword evidence="1" id="KW-0472">Membrane</keyword>
<dbReference type="Proteomes" id="UP000663903">
    <property type="component" value="Chromosome"/>
</dbReference>
<protein>
    <recommendedName>
        <fullName evidence="4">FeoB-associated Cys-rich membrane protein</fullName>
    </recommendedName>
</protein>
<dbReference type="EMBL" id="CP071796">
    <property type="protein sequence ID" value="QTD47038.1"/>
    <property type="molecule type" value="Genomic_DNA"/>
</dbReference>
<evidence type="ECO:0000256" key="1">
    <source>
        <dbReference type="SAM" id="Phobius"/>
    </source>
</evidence>
<sequence length="64" mass="6960">MQQLIVGLMVAGAALYALWHFMPVRWRRAVARRLGVRMTKGGCHACDDCGACAGPSVEMNKKGL</sequence>
<keyword evidence="1" id="KW-1133">Transmembrane helix</keyword>
<dbReference type="AlphaFoldDB" id="A0A975CP04"/>
<evidence type="ECO:0000313" key="3">
    <source>
        <dbReference type="Proteomes" id="UP000663903"/>
    </source>
</evidence>
<accession>A0A975CP04</accession>
<feature type="transmembrane region" description="Helical" evidence="1">
    <location>
        <begin position="6"/>
        <end position="24"/>
    </location>
</feature>
<dbReference type="RefSeq" id="WP_208010934.1">
    <property type="nucleotide sequence ID" value="NZ_CP071796.1"/>
</dbReference>
<keyword evidence="3" id="KW-1185">Reference proteome</keyword>
<dbReference type="KEGG" id="otd:J1M35_09325"/>
<name>A0A975CP04_9BURK</name>
<proteinExistence type="predicted"/>
<gene>
    <name evidence="2" type="ORF">J1M35_09325</name>
</gene>